<dbReference type="EMBL" id="KF900437">
    <property type="protein sequence ID" value="AIE95043.1"/>
    <property type="molecule type" value="Genomic_DNA"/>
</dbReference>
<dbReference type="InterPro" id="IPR007814">
    <property type="entry name" value="PaaA_PaaC"/>
</dbReference>
<gene>
    <name evidence="1" type="primary">boxB</name>
</gene>
<proteinExistence type="predicted"/>
<dbReference type="GO" id="GO:0005829">
    <property type="term" value="C:cytosol"/>
    <property type="evidence" value="ECO:0007669"/>
    <property type="project" value="TreeGrafter"/>
</dbReference>
<dbReference type="InterPro" id="IPR009078">
    <property type="entry name" value="Ferritin-like_SF"/>
</dbReference>
<dbReference type="GO" id="GO:0016491">
    <property type="term" value="F:oxidoreductase activity"/>
    <property type="evidence" value="ECO:0007669"/>
    <property type="project" value="UniProtKB-KW"/>
</dbReference>
<dbReference type="PANTHER" id="PTHR30458:SF0">
    <property type="entry name" value="1,2-PHENYLACETYL-COA EPOXIDASE, SUBUNIT C"/>
    <property type="match status" value="1"/>
</dbReference>
<evidence type="ECO:0000313" key="1">
    <source>
        <dbReference type="EMBL" id="AIE95043.1"/>
    </source>
</evidence>
<dbReference type="InterPro" id="IPR012348">
    <property type="entry name" value="RNR-like"/>
</dbReference>
<keyword evidence="1" id="KW-0560">Oxidoreductase</keyword>
<dbReference type="InterPro" id="IPR052703">
    <property type="entry name" value="Aromatic_CoA_ox/epox"/>
</dbReference>
<dbReference type="SUPFAM" id="SSF47240">
    <property type="entry name" value="Ferritin-like"/>
    <property type="match status" value="1"/>
</dbReference>
<protein>
    <submittedName>
        <fullName evidence="1">Benzoyl-CoA oxygenase subunit beta (BoxB)</fullName>
        <ecNumber evidence="1">1.14.12.21</ecNumber>
    </submittedName>
</protein>
<dbReference type="EC" id="1.14.12.21" evidence="1"/>
<organism evidence="1">
    <name type="scientific">uncultured marine group II/III euryarchaeote AD1000_55_D10</name>
    <dbReference type="NCBI Taxonomy" id="1457785"/>
    <lineage>
        <taxon>Archaea</taxon>
        <taxon>Methanobacteriati</taxon>
        <taxon>Methanobacteriota</taxon>
        <taxon>environmental samples</taxon>
    </lineage>
</organism>
<dbReference type="AlphaFoldDB" id="A0A075FUL8"/>
<dbReference type="GO" id="GO:0010124">
    <property type="term" value="P:phenylacetate catabolic process"/>
    <property type="evidence" value="ECO:0007669"/>
    <property type="project" value="InterPro"/>
</dbReference>
<dbReference type="Pfam" id="PF05138">
    <property type="entry name" value="PaaA_PaaC"/>
    <property type="match status" value="1"/>
</dbReference>
<accession>A0A075FUL8</accession>
<name>A0A075FUL8_9EURY</name>
<dbReference type="Gene3D" id="1.10.620.20">
    <property type="entry name" value="Ribonucleotide Reductase, subunit A"/>
    <property type="match status" value="2"/>
</dbReference>
<reference evidence="1" key="1">
    <citation type="journal article" date="2014" name="Genome Biol. Evol.">
        <title>Pangenome evidence for extensive interdomain horizontal transfer affecting lineage core and shell genes in uncultured planktonic thaumarchaeota and euryarchaeota.</title>
        <authorList>
            <person name="Deschamps P."/>
            <person name="Zivanovic Y."/>
            <person name="Moreira D."/>
            <person name="Rodriguez-Valera F."/>
            <person name="Lopez-Garcia P."/>
        </authorList>
    </citation>
    <scope>NUCLEOTIDE SEQUENCE</scope>
</reference>
<sequence length="386" mass="45314">MGETEVLEKYKPNFEEWINQFNEWQTRIGFDTAWLGDYRFEIKFDWDSAGDTIEFGDFEGMPKWDRRMQIPQQSVRDAIISMISVQGDTEFGSVEQQWHLLDSAPTEYDRKSAMRIMCEEQRHGWQMAYVLCNYFGDQGIREAQKLLERNSAANPIRGESDRPRLLGSFNEPIDNWLDFFCFTHFIDRDGKFQLKMLSTSSFKPLAASMGPMLKEESFHLGTGANGLRRIVKQGVIPVALLQKYMNKWVSTGLDLFGVDESTSAQWAYVYGIKGRYDERESSIPADREHLNEESRMHYFDELSKEMERINKGRHEGQPELFIPSDNFNRGVGKFVDIRTTVHGEPFEGDDKAWDQYLHDNLPNEEDVAELNEYFKQEWIQYREWKD</sequence>
<dbReference type="PANTHER" id="PTHR30458">
    <property type="entry name" value="PHENYLACETIC ACID DEGRADATION PROTEIN PAA"/>
    <property type="match status" value="1"/>
</dbReference>